<feature type="non-terminal residue" evidence="2">
    <location>
        <position position="1273"/>
    </location>
</feature>
<sequence>MLRRFLKYTGFISVLFFIFFAINSAQSASYTWDGGGATNNWSDCTNWSTNVCPVAADTVTFNATSTKDSVIDAGWGGSATSIVIASGYTGTVSLERTLALSGAFSIASGTFTAGAQAIDFNGAVTVSGGIFNASTTSMTIAGNFTHTAGGTFNHNNGLITVDGAAASTWDVATSEELYDVTLNKTFATSANLIIATGDTLVVNGTSTFTDGSIGTGTWSAKGAVSIGTAFGLASNSSGTLLINGAGAQTVAMTVFTNTTFEPFDAITLNNASATFSGTGTTGLLVFDKLNINAGTFDMTGYTMTANEAVAIGGGTMTMGTSGTNTFSSTFALTSGAFNGSSSTVDYNGSVTISGGTYTASTGSTFLATSYTHALGGTFAHSNGTVVYDGTAAQTWDVAVTEEFYNLTINNTLATSSVSLVIGSGSADTFSVLNTLTLTNGSIGTGTISAKGAVNIGTDWGLASNSTGTISIDGSGAQAVSMASLADATFEVADTFTLNNASATFTGTGAAGQLAFDKLNITAGLFDVTGYSLTTQDAVVVNGGTLTLGSATFNSTFAISSGTFNGGSGAVDHNGAITISGGTYNATTGTTSISVAYTHSAGTFNHNSGLIVFDGNSQVTWDVNITEELGSFTMNNPRTTNIPLIIATGDTLVVNGALTLTDGAWQTGDIIAKGDVSIASTFGFSSVGSGTLYISGTGVQTVSVAASAVTSDEFVNTLTINNVQATVQGTGAAGTLAFNSITLTAGTINATSYTLSSVGTLTVNGGTLNLGEGGGSLATVNLSSGTLNAGSSTVTFSATFTQSGGVFDGQSATITYSTTFVLSAGTFTASSGTTTLSGAFTHTAGGTFSAATGTVVAGGGTSTWNVATTETFNNFQINSTGTKTVSSGDTLVVNGTLEFTDGEFSTGTIDAFGDVNIASTWNGGTGGSILLIDGTASTTVSLTNGGGNTEPANTLRVVNPNAVVNAPASGSSYIFVLDMQAGTLNASGSALTVGSTLTLSGGTINANTGSVIVSSAYTQSGGTFNGNSASVTHESTFTLSGGTYNASTGTTSIEYHFTHTAGGTFNHNNGLFRSMGGIGDGTFDVATSEEFYNFTVVRTTNDTVITTGDTLVIRGDLTLETGSIFGGTLAAYGNVAVASCSAHSSVLQFLGTADQTYSLAAGTTCLNSDVTINKASGKVTLLSDVTMTVNNQDLTITSGTLDLNGYNLNNNPLVGGVFTIGASGTLQLQGGETVTTDAATNQILAGSTVKYTGTVGPYTIIDFPYKNLVIAGGA</sequence>
<dbReference type="EMBL" id="LCRD01000066">
    <property type="protein sequence ID" value="KKW28600.1"/>
    <property type="molecule type" value="Genomic_DNA"/>
</dbReference>
<feature type="chain" id="PRO_5002540807" evidence="1">
    <location>
        <begin position="28"/>
        <end position="1273"/>
    </location>
</feature>
<accession>A0A0G1XCM0</accession>
<organism evidence="2 3">
    <name type="scientific">Candidatus Uhrbacteria bacterium GW2011_GWD2_52_7</name>
    <dbReference type="NCBI Taxonomy" id="1618989"/>
    <lineage>
        <taxon>Bacteria</taxon>
        <taxon>Candidatus Uhriibacteriota</taxon>
    </lineage>
</organism>
<proteinExistence type="predicted"/>
<evidence type="ECO:0000313" key="2">
    <source>
        <dbReference type="EMBL" id="KKW28600.1"/>
    </source>
</evidence>
<feature type="signal peptide" evidence="1">
    <location>
        <begin position="1"/>
        <end position="27"/>
    </location>
</feature>
<evidence type="ECO:0000256" key="1">
    <source>
        <dbReference type="SAM" id="SignalP"/>
    </source>
</evidence>
<reference evidence="2 3" key="1">
    <citation type="journal article" date="2015" name="Nature">
        <title>rRNA introns, odd ribosomes, and small enigmatic genomes across a large radiation of phyla.</title>
        <authorList>
            <person name="Brown C.T."/>
            <person name="Hug L.A."/>
            <person name="Thomas B.C."/>
            <person name="Sharon I."/>
            <person name="Castelle C.J."/>
            <person name="Singh A."/>
            <person name="Wilkins M.J."/>
            <person name="Williams K.H."/>
            <person name="Banfield J.F."/>
        </authorList>
    </citation>
    <scope>NUCLEOTIDE SEQUENCE [LARGE SCALE GENOMIC DNA]</scope>
</reference>
<gene>
    <name evidence="2" type="ORF">UY72_C0066G0005</name>
</gene>
<comment type="caution">
    <text evidence="2">The sequence shown here is derived from an EMBL/GenBank/DDBJ whole genome shotgun (WGS) entry which is preliminary data.</text>
</comment>
<protein>
    <submittedName>
        <fullName evidence="2">Uncharacterized protein</fullName>
    </submittedName>
</protein>
<keyword evidence="1" id="KW-0732">Signal</keyword>
<evidence type="ECO:0000313" key="3">
    <source>
        <dbReference type="Proteomes" id="UP000034846"/>
    </source>
</evidence>
<name>A0A0G1XCM0_9BACT</name>
<dbReference type="Proteomes" id="UP000034846">
    <property type="component" value="Unassembled WGS sequence"/>
</dbReference>
<dbReference type="AlphaFoldDB" id="A0A0G1XCM0"/>